<sequence length="235" mass="28009">MYFIMVKEYWLREREYKNMKIEKVKNRNILFNKSFQEGWNLNVHLIIGEKYNYIIDTGVGSSHLESIMEYIKNDNKNIIVINTHHHWDHILGNSFFKAGIIVAHKLCKEMIEHNWDDMSKKHKEYIKYNEEMYLPNLLFEQELYFEEDKIRIIHTPGHTVDSISVVDELDKVIDVGDNLGDSVEELIPSIYCEKEKYINTLLRYSQMDFDTCISGHNIVMKRDVIDEILKDISKI</sequence>
<keyword evidence="3" id="KW-1185">Reference proteome</keyword>
<dbReference type="Gene3D" id="3.60.15.10">
    <property type="entry name" value="Ribonuclease Z/Hydroxyacylglutathione hydrolase-like"/>
    <property type="match status" value="1"/>
</dbReference>
<dbReference type="PANTHER" id="PTHR42951">
    <property type="entry name" value="METALLO-BETA-LACTAMASE DOMAIN-CONTAINING"/>
    <property type="match status" value="1"/>
</dbReference>
<evidence type="ECO:0000313" key="2">
    <source>
        <dbReference type="EMBL" id="AGF57320.1"/>
    </source>
</evidence>
<dbReference type="InterPro" id="IPR050855">
    <property type="entry name" value="NDM-1-like"/>
</dbReference>
<dbReference type="InterPro" id="IPR036866">
    <property type="entry name" value="RibonucZ/Hydroxyglut_hydro"/>
</dbReference>
<dbReference type="KEGG" id="csr:Cspa_c35590"/>
<evidence type="ECO:0000259" key="1">
    <source>
        <dbReference type="SMART" id="SM00849"/>
    </source>
</evidence>
<dbReference type="Proteomes" id="UP000011728">
    <property type="component" value="Chromosome"/>
</dbReference>
<gene>
    <name evidence="2" type="ORF">Cspa_c35590</name>
</gene>
<dbReference type="OrthoDB" id="9761531at2"/>
<name>M1LVX8_9CLOT</name>
<dbReference type="AlphaFoldDB" id="M1LVX8"/>
<dbReference type="SUPFAM" id="SSF56281">
    <property type="entry name" value="Metallo-hydrolase/oxidoreductase"/>
    <property type="match status" value="1"/>
</dbReference>
<protein>
    <submittedName>
        <fullName evidence="2">Zinc-dependent hydrolase</fullName>
    </submittedName>
</protein>
<dbReference type="RefSeq" id="WP_015393636.1">
    <property type="nucleotide sequence ID" value="NC_020291.1"/>
</dbReference>
<dbReference type="GO" id="GO:0016787">
    <property type="term" value="F:hydrolase activity"/>
    <property type="evidence" value="ECO:0007669"/>
    <property type="project" value="UniProtKB-KW"/>
</dbReference>
<organism evidence="2 3">
    <name type="scientific">Clostridium saccharoperbutylacetonicum N1-4(HMT)</name>
    <dbReference type="NCBI Taxonomy" id="931276"/>
    <lineage>
        <taxon>Bacteria</taxon>
        <taxon>Bacillati</taxon>
        <taxon>Bacillota</taxon>
        <taxon>Clostridia</taxon>
        <taxon>Eubacteriales</taxon>
        <taxon>Clostridiaceae</taxon>
        <taxon>Clostridium</taxon>
    </lineage>
</organism>
<evidence type="ECO:0000313" key="3">
    <source>
        <dbReference type="Proteomes" id="UP000011728"/>
    </source>
</evidence>
<dbReference type="InterPro" id="IPR001279">
    <property type="entry name" value="Metallo-B-lactamas"/>
</dbReference>
<proteinExistence type="predicted"/>
<reference evidence="2 3" key="1">
    <citation type="submission" date="2013-02" db="EMBL/GenBank/DDBJ databases">
        <title>Genome sequence of Clostridium saccharoperbutylacetonicum N1-4(HMT).</title>
        <authorList>
            <person name="Poehlein A."/>
            <person name="Daniel R."/>
        </authorList>
    </citation>
    <scope>NUCLEOTIDE SEQUENCE [LARGE SCALE GENOMIC DNA]</scope>
    <source>
        <strain evidence="3">N1-4(HMT)</strain>
    </source>
</reference>
<accession>M1LVX8</accession>
<dbReference type="SMART" id="SM00849">
    <property type="entry name" value="Lactamase_B"/>
    <property type="match status" value="1"/>
</dbReference>
<dbReference type="HOGENOM" id="CLU_078489_0_0_9"/>
<dbReference type="PATRIC" id="fig|931276.5.peg.3585"/>
<keyword evidence="2" id="KW-0378">Hydrolase</keyword>
<feature type="domain" description="Metallo-beta-lactamase" evidence="1">
    <location>
        <begin position="40"/>
        <end position="216"/>
    </location>
</feature>
<dbReference type="EMBL" id="CP004121">
    <property type="protein sequence ID" value="AGF57320.1"/>
    <property type="molecule type" value="Genomic_DNA"/>
</dbReference>
<dbReference type="STRING" id="36745.CLSAP_33330"/>
<dbReference type="eggNOG" id="COG0491">
    <property type="taxonomic scope" value="Bacteria"/>
</dbReference>
<dbReference type="Pfam" id="PF00753">
    <property type="entry name" value="Lactamase_B"/>
    <property type="match status" value="1"/>
</dbReference>